<proteinExistence type="inferred from homology"/>
<dbReference type="GO" id="GO:0015562">
    <property type="term" value="F:efflux transmembrane transporter activity"/>
    <property type="evidence" value="ECO:0007669"/>
    <property type="project" value="InterPro"/>
</dbReference>
<dbReference type="EMBL" id="NFZS01000005">
    <property type="protein sequence ID" value="RAO74843.1"/>
    <property type="molecule type" value="Genomic_DNA"/>
</dbReference>
<dbReference type="Pfam" id="PF02321">
    <property type="entry name" value="OEP"/>
    <property type="match status" value="1"/>
</dbReference>
<dbReference type="Proteomes" id="UP000248926">
    <property type="component" value="Unassembled WGS sequence"/>
</dbReference>
<dbReference type="SUPFAM" id="SSF56954">
    <property type="entry name" value="Outer membrane efflux proteins (OEP)"/>
    <property type="match status" value="1"/>
</dbReference>
<accession>A0A328P0D1</accession>
<organism evidence="2 3">
    <name type="scientific">Dyella jiangningensis</name>
    <dbReference type="NCBI Taxonomy" id="1379159"/>
    <lineage>
        <taxon>Bacteria</taxon>
        <taxon>Pseudomonadati</taxon>
        <taxon>Pseudomonadota</taxon>
        <taxon>Gammaproteobacteria</taxon>
        <taxon>Lysobacterales</taxon>
        <taxon>Rhodanobacteraceae</taxon>
        <taxon>Dyella</taxon>
    </lineage>
</organism>
<evidence type="ECO:0008006" key="4">
    <source>
        <dbReference type="Google" id="ProtNLM"/>
    </source>
</evidence>
<dbReference type="InterPro" id="IPR010131">
    <property type="entry name" value="MdtP/NodT-like"/>
</dbReference>
<dbReference type="PANTHER" id="PTHR30203">
    <property type="entry name" value="OUTER MEMBRANE CATION EFFLUX PROTEIN"/>
    <property type="match status" value="1"/>
</dbReference>
<name>A0A328P0D1_9GAMM</name>
<dbReference type="InterPro" id="IPR003423">
    <property type="entry name" value="OMP_efflux"/>
</dbReference>
<dbReference type="Gene3D" id="1.20.1600.10">
    <property type="entry name" value="Outer membrane efflux proteins (OEP)"/>
    <property type="match status" value="1"/>
</dbReference>
<evidence type="ECO:0000256" key="1">
    <source>
        <dbReference type="ARBA" id="ARBA00007613"/>
    </source>
</evidence>
<dbReference type="AlphaFoldDB" id="A0A328P0D1"/>
<comment type="caution">
    <text evidence="2">The sequence shown here is derived from an EMBL/GenBank/DDBJ whole genome shotgun (WGS) entry which is preliminary data.</text>
</comment>
<protein>
    <recommendedName>
        <fullName evidence="4">Transporter</fullName>
    </recommendedName>
</protein>
<reference evidence="2 3" key="1">
    <citation type="journal article" date="2018" name="Genet. Mol. Biol.">
        <title>The genome sequence of Dyella jiangningensis FCAV SCS01 from a lignocellulose-decomposing microbial consortium metagenome reveals potential for biotechnological applications.</title>
        <authorList>
            <person name="Desiderato J.G."/>
            <person name="Alvarenga D.O."/>
            <person name="Constancio M.T.L."/>
            <person name="Alves L.M.C."/>
            <person name="Varani A.M."/>
        </authorList>
    </citation>
    <scope>NUCLEOTIDE SEQUENCE [LARGE SCALE GENOMIC DNA]</scope>
    <source>
        <strain evidence="2 3">FCAV SCS01</strain>
    </source>
</reference>
<keyword evidence="3" id="KW-1185">Reference proteome</keyword>
<gene>
    <name evidence="2" type="ORF">CA260_18730</name>
</gene>
<dbReference type="OrthoDB" id="9791261at2"/>
<sequence>MVVTAGACLAGCATYHAHPLPEQAASASSLSQLRGYDATMAPLSADAVERLVLLNNPDLRSARARHQAAQAQRQQDSVLPNPVIGGSIGYLLSGPGDATAWTASITQDITSLITLKPRREAARATADEVDASLLWEEWQTIGKARLLVIDLVEGQRQLDLQQRALDLLAKRESRITQAIGAGNVDRVTVASDLSAAADARTAMHDLQRRQLDQQQQLAALLGLKPGVAVPLATPLAPSDLDAASIREQAEGISRRRPDLVALQLGYRAQEATLRAAVLAQFPPLSIGYDASQDNSRVRNGGPAVSFALPIFDRNQGNVAIAKATREQLHQEYTVRMATSRDEVDALLDQYAQLQRQRQALLPAQDDATRAAAQAMRAWQDGLVDMRAYVDLEVAALTRQAALVATDQAMLEQQAAVELLVGRGMPTSLEQDVIAP</sequence>
<evidence type="ECO:0000313" key="2">
    <source>
        <dbReference type="EMBL" id="RAO74843.1"/>
    </source>
</evidence>
<comment type="similarity">
    <text evidence="1">Belongs to the outer membrane factor (OMF) (TC 1.B.17) family.</text>
</comment>
<evidence type="ECO:0000313" key="3">
    <source>
        <dbReference type="Proteomes" id="UP000248926"/>
    </source>
</evidence>